<dbReference type="Pfam" id="PF04413">
    <property type="entry name" value="Glycos_transf_N"/>
    <property type="match status" value="1"/>
</dbReference>
<organism evidence="11 12">
    <name type="scientific">Pseudodesulfovibrio hydrargyri</name>
    <dbReference type="NCBI Taxonomy" id="2125990"/>
    <lineage>
        <taxon>Bacteria</taxon>
        <taxon>Pseudomonadati</taxon>
        <taxon>Thermodesulfobacteriota</taxon>
        <taxon>Desulfovibrionia</taxon>
        <taxon>Desulfovibrionales</taxon>
        <taxon>Desulfovibrionaceae</taxon>
    </lineage>
</organism>
<keyword evidence="4 9" id="KW-0808">Transferase</keyword>
<evidence type="ECO:0000256" key="4">
    <source>
        <dbReference type="ARBA" id="ARBA00022679"/>
    </source>
</evidence>
<evidence type="ECO:0000256" key="5">
    <source>
        <dbReference type="ARBA" id="ARBA00031445"/>
    </source>
</evidence>
<keyword evidence="11" id="KW-0328">Glycosyltransferase</keyword>
<gene>
    <name evidence="11" type="primary">waaA</name>
    <name evidence="11" type="ORF">BerOc1_03150</name>
</gene>
<keyword evidence="9" id="KW-0448">Lipopolysaccharide biosynthesis</keyword>
<dbReference type="Gene3D" id="3.40.50.11720">
    <property type="entry name" value="3-Deoxy-D-manno-octulosonic-acid transferase, N-terminal domain"/>
    <property type="match status" value="1"/>
</dbReference>
<feature type="active site" description="Proton acceptor" evidence="7">
    <location>
        <position position="58"/>
    </location>
</feature>
<dbReference type="GO" id="GO:0009244">
    <property type="term" value="P:lipopolysaccharide core region biosynthetic process"/>
    <property type="evidence" value="ECO:0007669"/>
    <property type="project" value="UniProtKB-UniRule"/>
</dbReference>
<dbReference type="InterPro" id="IPR039901">
    <property type="entry name" value="Kdotransferase"/>
</dbReference>
<proteinExistence type="inferred from homology"/>
<dbReference type="EMBL" id="LKAQ01000004">
    <property type="protein sequence ID" value="OIQ51205.1"/>
    <property type="molecule type" value="Genomic_DNA"/>
</dbReference>
<evidence type="ECO:0000256" key="2">
    <source>
        <dbReference type="ARBA" id="ARBA00012621"/>
    </source>
</evidence>
<dbReference type="OrthoDB" id="9789797at2"/>
<evidence type="ECO:0000256" key="8">
    <source>
        <dbReference type="PIRSR" id="PIRSR639901-2"/>
    </source>
</evidence>
<evidence type="ECO:0000256" key="1">
    <source>
        <dbReference type="ARBA" id="ARBA00004713"/>
    </source>
</evidence>
<evidence type="ECO:0000256" key="6">
    <source>
        <dbReference type="ARBA" id="ARBA00049183"/>
    </source>
</evidence>
<dbReference type="Proteomes" id="UP000181901">
    <property type="component" value="Unassembled WGS sequence"/>
</dbReference>
<dbReference type="RefSeq" id="WP_071546580.1">
    <property type="nucleotide sequence ID" value="NZ_LKAQ01000004.1"/>
</dbReference>
<comment type="subcellular location">
    <subcellularLocation>
        <location evidence="9">Cell membrane</location>
    </subcellularLocation>
</comment>
<dbReference type="GO" id="GO:0043842">
    <property type="term" value="F:Kdo transferase activity"/>
    <property type="evidence" value="ECO:0007669"/>
    <property type="project" value="UniProtKB-EC"/>
</dbReference>
<dbReference type="PANTHER" id="PTHR42755:SF1">
    <property type="entry name" value="3-DEOXY-D-MANNO-OCTULOSONIC ACID TRANSFERASE, MITOCHONDRIAL-RELATED"/>
    <property type="match status" value="1"/>
</dbReference>
<comment type="catalytic activity">
    <reaction evidence="6 9">
        <text>lipid IVA (E. coli) + CMP-3-deoxy-beta-D-manno-octulosonate = alpha-Kdo-(2-&gt;6)-lipid IVA (E. coli) + CMP + H(+)</text>
        <dbReference type="Rhea" id="RHEA:28066"/>
        <dbReference type="ChEBI" id="CHEBI:15378"/>
        <dbReference type="ChEBI" id="CHEBI:58603"/>
        <dbReference type="ChEBI" id="CHEBI:60364"/>
        <dbReference type="ChEBI" id="CHEBI:60377"/>
        <dbReference type="ChEBI" id="CHEBI:85987"/>
        <dbReference type="EC" id="2.4.99.12"/>
    </reaction>
</comment>
<evidence type="ECO:0000256" key="7">
    <source>
        <dbReference type="PIRSR" id="PIRSR639901-1"/>
    </source>
</evidence>
<reference evidence="11 12" key="1">
    <citation type="submission" date="2015-09" db="EMBL/GenBank/DDBJ databases">
        <title>Genome of Desulfovibrio dechloracetivorans BerOc1, a mercury methylating strain isolated from highly hydrocarbons and metals contaminated coastal sediments.</title>
        <authorList>
            <person name="Goni Urriza M."/>
            <person name="Gassie C."/>
            <person name="Bouchez O."/>
            <person name="Klopp C."/>
            <person name="Ranchou-Peyruse A."/>
            <person name="Remy G."/>
        </authorList>
    </citation>
    <scope>NUCLEOTIDE SEQUENCE [LARGE SCALE GENOMIC DNA]</scope>
    <source>
        <strain evidence="11 12">BerOc1</strain>
    </source>
</reference>
<evidence type="ECO:0000256" key="9">
    <source>
        <dbReference type="RuleBase" id="RU365103"/>
    </source>
</evidence>
<keyword evidence="12" id="KW-1185">Reference proteome</keyword>
<dbReference type="EC" id="2.4.99.12" evidence="2 9"/>
<dbReference type="InterPro" id="IPR038107">
    <property type="entry name" value="Glycos_transf_N_sf"/>
</dbReference>
<keyword evidence="9" id="KW-0472">Membrane</keyword>
<protein>
    <recommendedName>
        <fullName evidence="3 9">3-deoxy-D-manno-octulosonic acid transferase</fullName>
        <shortName evidence="9">Kdo transferase</shortName>
        <ecNumber evidence="2 9">2.4.99.12</ecNumber>
    </recommendedName>
    <alternativeName>
        <fullName evidence="5 9">Lipid IV(A) 3-deoxy-D-manno-octulosonic acid transferase</fullName>
    </alternativeName>
</protein>
<evidence type="ECO:0000313" key="11">
    <source>
        <dbReference type="EMBL" id="OIQ51205.1"/>
    </source>
</evidence>
<comment type="function">
    <text evidence="9">Involved in lipopolysaccharide (LPS) biosynthesis. Catalyzes the transfer of 3-deoxy-D-manno-octulosonate (Kdo) residue(s) from CMP-Kdo to lipid IV(A), the tetraacyldisaccharide-1,4'-bisphosphate precursor of lipid A.</text>
</comment>
<dbReference type="InterPro" id="IPR007507">
    <property type="entry name" value="Glycos_transf_N"/>
</dbReference>
<comment type="caution">
    <text evidence="11">The sequence shown here is derived from an EMBL/GenBank/DDBJ whole genome shotgun (WGS) entry which is preliminary data.</text>
</comment>
<comment type="similarity">
    <text evidence="9">Belongs to the glycosyltransferase group 1 family.</text>
</comment>
<dbReference type="GO" id="GO:0009245">
    <property type="term" value="P:lipid A biosynthetic process"/>
    <property type="evidence" value="ECO:0007669"/>
    <property type="project" value="TreeGrafter"/>
</dbReference>
<sequence>MALTAIGVALKTYGLAWKAALPLLKFNGRLKEGWEQRTLADGEPAPADLWMQAASGGEAYLAWEVLRHLKPAGTQTLRVLVTTNTLQGYQTLLRAAEEINGRRAGLAVQPWYFPFDAPELMDRMVRRVRPKLAVILETEIWPGFLSACKAGNVRVLLANGRMTTKSLAGYMAWPDLFRALGPDRIMAVSETDGRRFGTLFGRERVRVMTNIKFDRMGDAGPMARKTNPLGDLIPDKDPFVIFGSVRKEEEHDVTRLAAGLMSARPALVLGLFPRHMHHLDLWRRAMDGAGLNWVLRSRLNGPARPGTVILWDTFGELVPAYGLAKAAFVGGSLAPLGGQNFLEPLTSGVTPVTGPHWKNFAWVGREIIDSGLAVEASGWQDALESLKKIVDNPPPRQEVAKAAKQYIRDRRGGAEAVAKQVADFLNKD</sequence>
<dbReference type="AlphaFoldDB" id="A0A1J5MXA4"/>
<feature type="site" description="Transition state stabilizer" evidence="8">
    <location>
        <position position="212"/>
    </location>
</feature>
<dbReference type="UniPathway" id="UPA00958"/>
<evidence type="ECO:0000259" key="10">
    <source>
        <dbReference type="Pfam" id="PF04413"/>
    </source>
</evidence>
<dbReference type="Gene3D" id="3.40.50.2000">
    <property type="entry name" value="Glycogen Phosphorylase B"/>
    <property type="match status" value="1"/>
</dbReference>
<name>A0A1J5MXA4_9BACT</name>
<evidence type="ECO:0000313" key="12">
    <source>
        <dbReference type="Proteomes" id="UP000181901"/>
    </source>
</evidence>
<keyword evidence="9" id="KW-1003">Cell membrane</keyword>
<feature type="site" description="Transition state stabilizer" evidence="8">
    <location>
        <position position="137"/>
    </location>
</feature>
<feature type="domain" description="3-deoxy-D-manno-octulosonic-acid transferase N-terminal" evidence="10">
    <location>
        <begin position="33"/>
        <end position="214"/>
    </location>
</feature>
<dbReference type="GO" id="GO:0005886">
    <property type="term" value="C:plasma membrane"/>
    <property type="evidence" value="ECO:0007669"/>
    <property type="project" value="UniProtKB-SubCell"/>
</dbReference>
<evidence type="ECO:0000256" key="3">
    <source>
        <dbReference type="ARBA" id="ARBA00019077"/>
    </source>
</evidence>
<dbReference type="PANTHER" id="PTHR42755">
    <property type="entry name" value="3-DEOXY-MANNO-OCTULOSONATE CYTIDYLYLTRANSFERASE"/>
    <property type="match status" value="1"/>
</dbReference>
<accession>A0A1J5MXA4</accession>
<comment type="pathway">
    <text evidence="1 9">Bacterial outer membrane biogenesis; LPS core biosynthesis.</text>
</comment>